<reference evidence="4" key="2">
    <citation type="submission" date="2015-01" db="EMBL/GenBank/DDBJ databases">
        <title>Evolutionary Origins and Diversification of the Mycorrhizal Mutualists.</title>
        <authorList>
            <consortium name="DOE Joint Genome Institute"/>
            <consortium name="Mycorrhizal Genomics Consortium"/>
            <person name="Kohler A."/>
            <person name="Kuo A."/>
            <person name="Nagy L.G."/>
            <person name="Floudas D."/>
            <person name="Copeland A."/>
            <person name="Barry K.W."/>
            <person name="Cichocki N."/>
            <person name="Veneault-Fourrey C."/>
            <person name="LaButti K."/>
            <person name="Lindquist E.A."/>
            <person name="Lipzen A."/>
            <person name="Lundell T."/>
            <person name="Morin E."/>
            <person name="Murat C."/>
            <person name="Riley R."/>
            <person name="Ohm R."/>
            <person name="Sun H."/>
            <person name="Tunlid A."/>
            <person name="Henrissat B."/>
            <person name="Grigoriev I.V."/>
            <person name="Hibbett D.S."/>
            <person name="Martin F."/>
        </authorList>
    </citation>
    <scope>NUCLEOTIDE SEQUENCE [LARGE SCALE GENOMIC DNA]</scope>
    <source>
        <strain evidence="4">Zn</strain>
    </source>
</reference>
<dbReference type="EMBL" id="KN832894">
    <property type="protein sequence ID" value="KIM93589.1"/>
    <property type="molecule type" value="Genomic_DNA"/>
</dbReference>
<keyword evidence="1" id="KW-0479">Metal-binding</keyword>
<sequence>MSLGHPVPVIDIQVGDEFLGGDTNTMLAAFDKRYCEMALEADFDPIYPDTQNPSGYNGSDCGNDEPPLVISISYVWDEASFPDSYLQHGCLEFLKLALRGFFTPGFPASCPWVTVVGGTQLTTTNASWTPGTTSELFPPETAFNIPNPVFSSGGGFSWVFDAPFYQRAAVAEYLDGDLHGHLSNLSTRGYFNDRGRGFLDVATIAAYVLAESNDVEWLIAGTSVSAPVFASMIAKINDARLAVRKRSVGFLNPVLYGLGHATLRDVTLGWNTGCGVDKAFEASAGWDAVTGLGSPNFEKLLELYLSLP</sequence>
<dbReference type="PANTHER" id="PTHR14218:SF19">
    <property type="entry name" value="SERINE PROTEASE AORO, PUTATIVE (AFU_ORTHOLOGUE AFUA_6G10250)-RELATED"/>
    <property type="match status" value="1"/>
</dbReference>
<dbReference type="PANTHER" id="PTHR14218">
    <property type="entry name" value="PROTEASE S8 TRIPEPTIDYL PEPTIDASE I CLN2"/>
    <property type="match status" value="1"/>
</dbReference>
<feature type="binding site" evidence="1">
    <location>
        <position position="266"/>
    </location>
    <ligand>
        <name>Ca(2+)</name>
        <dbReference type="ChEBI" id="CHEBI:29108"/>
    </ligand>
</feature>
<dbReference type="SUPFAM" id="SSF52743">
    <property type="entry name" value="Subtilisin-like"/>
    <property type="match status" value="1"/>
</dbReference>
<comment type="caution">
    <text evidence="1">Lacks conserved residue(s) required for the propagation of feature annotation.</text>
</comment>
<dbReference type="InterPro" id="IPR036852">
    <property type="entry name" value="Peptidase_S8/S53_dom_sf"/>
</dbReference>
<evidence type="ECO:0000313" key="4">
    <source>
        <dbReference type="Proteomes" id="UP000054321"/>
    </source>
</evidence>
<dbReference type="GO" id="GO:0004252">
    <property type="term" value="F:serine-type endopeptidase activity"/>
    <property type="evidence" value="ECO:0007669"/>
    <property type="project" value="InterPro"/>
</dbReference>
<dbReference type="OrthoDB" id="3429543at2759"/>
<keyword evidence="1" id="KW-0106">Calcium</keyword>
<accession>A0A0C3GQD9</accession>
<dbReference type="InterPro" id="IPR030400">
    <property type="entry name" value="Sedolisin_dom"/>
</dbReference>
<dbReference type="CDD" id="cd04056">
    <property type="entry name" value="Peptidases_S53"/>
    <property type="match status" value="1"/>
</dbReference>
<comment type="cofactor">
    <cofactor evidence="1">
        <name>Ca(2+)</name>
        <dbReference type="ChEBI" id="CHEBI:29108"/>
    </cofactor>
    <text evidence="1">Binds 1 Ca(2+) ion per subunit.</text>
</comment>
<reference evidence="3 4" key="1">
    <citation type="submission" date="2014-04" db="EMBL/GenBank/DDBJ databases">
        <authorList>
            <consortium name="DOE Joint Genome Institute"/>
            <person name="Kuo A."/>
            <person name="Martino E."/>
            <person name="Perotto S."/>
            <person name="Kohler A."/>
            <person name="Nagy L.G."/>
            <person name="Floudas D."/>
            <person name="Copeland A."/>
            <person name="Barry K.W."/>
            <person name="Cichocki N."/>
            <person name="Veneault-Fourrey C."/>
            <person name="LaButti K."/>
            <person name="Lindquist E.A."/>
            <person name="Lipzen A."/>
            <person name="Lundell T."/>
            <person name="Morin E."/>
            <person name="Murat C."/>
            <person name="Sun H."/>
            <person name="Tunlid A."/>
            <person name="Henrissat B."/>
            <person name="Grigoriev I.V."/>
            <person name="Hibbett D.S."/>
            <person name="Martin F."/>
            <person name="Nordberg H.P."/>
            <person name="Cantor M.N."/>
            <person name="Hua S.X."/>
        </authorList>
    </citation>
    <scope>NUCLEOTIDE SEQUENCE [LARGE SCALE GENOMIC DNA]</scope>
    <source>
        <strain evidence="3 4">Zn</strain>
    </source>
</reference>
<evidence type="ECO:0000256" key="1">
    <source>
        <dbReference type="PROSITE-ProRule" id="PRU01032"/>
    </source>
</evidence>
<dbReference type="InterPro" id="IPR050819">
    <property type="entry name" value="Tripeptidyl-peptidase_I"/>
</dbReference>
<dbReference type="GO" id="GO:0008240">
    <property type="term" value="F:tripeptidyl-peptidase activity"/>
    <property type="evidence" value="ECO:0007669"/>
    <property type="project" value="TreeGrafter"/>
</dbReference>
<dbReference type="HOGENOM" id="CLU_013783_0_0_1"/>
<dbReference type="GO" id="GO:0006508">
    <property type="term" value="P:proteolysis"/>
    <property type="evidence" value="ECO:0007669"/>
    <property type="project" value="InterPro"/>
</dbReference>
<feature type="binding site" evidence="1">
    <location>
        <position position="287"/>
    </location>
    <ligand>
        <name>Ca(2+)</name>
        <dbReference type="ChEBI" id="CHEBI:29108"/>
    </ligand>
</feature>
<proteinExistence type="predicted"/>
<dbReference type="PROSITE" id="PS51695">
    <property type="entry name" value="SEDOLISIN"/>
    <property type="match status" value="1"/>
</dbReference>
<dbReference type="STRING" id="913774.A0A0C3GQD9"/>
<dbReference type="AlphaFoldDB" id="A0A0C3GQD9"/>
<feature type="binding site" evidence="1">
    <location>
        <position position="265"/>
    </location>
    <ligand>
        <name>Ca(2+)</name>
        <dbReference type="ChEBI" id="CHEBI:29108"/>
    </ligand>
</feature>
<evidence type="ECO:0000313" key="3">
    <source>
        <dbReference type="EMBL" id="KIM93589.1"/>
    </source>
</evidence>
<feature type="domain" description="Peptidase S53" evidence="2">
    <location>
        <begin position="1"/>
        <end position="307"/>
    </location>
</feature>
<name>A0A0C3GQD9_OIDMZ</name>
<dbReference type="GO" id="GO:0046872">
    <property type="term" value="F:metal ion binding"/>
    <property type="evidence" value="ECO:0007669"/>
    <property type="project" value="UniProtKB-UniRule"/>
</dbReference>
<dbReference type="Gene3D" id="3.40.50.200">
    <property type="entry name" value="Peptidase S8/S53 domain"/>
    <property type="match status" value="1"/>
</dbReference>
<gene>
    <name evidence="3" type="ORF">OIDMADRAFT_149705</name>
</gene>
<organism evidence="3 4">
    <name type="scientific">Oidiodendron maius (strain Zn)</name>
    <dbReference type="NCBI Taxonomy" id="913774"/>
    <lineage>
        <taxon>Eukaryota</taxon>
        <taxon>Fungi</taxon>
        <taxon>Dikarya</taxon>
        <taxon>Ascomycota</taxon>
        <taxon>Pezizomycotina</taxon>
        <taxon>Leotiomycetes</taxon>
        <taxon>Leotiomycetes incertae sedis</taxon>
        <taxon>Myxotrichaceae</taxon>
        <taxon>Oidiodendron</taxon>
    </lineage>
</organism>
<dbReference type="InParanoid" id="A0A0C3GQD9"/>
<dbReference type="Proteomes" id="UP000054321">
    <property type="component" value="Unassembled WGS sequence"/>
</dbReference>
<protein>
    <recommendedName>
        <fullName evidence="2">Peptidase S53 domain-containing protein</fullName>
    </recommendedName>
</protein>
<keyword evidence="4" id="KW-1185">Reference proteome</keyword>
<feature type="binding site" evidence="1">
    <location>
        <position position="285"/>
    </location>
    <ligand>
        <name>Ca(2+)</name>
        <dbReference type="ChEBI" id="CHEBI:29108"/>
    </ligand>
</feature>
<evidence type="ECO:0000259" key="2">
    <source>
        <dbReference type="PROSITE" id="PS51695"/>
    </source>
</evidence>